<feature type="transmembrane region" description="Helical" evidence="6">
    <location>
        <begin position="410"/>
        <end position="429"/>
    </location>
</feature>
<feature type="domain" description="Metallo-beta-lactamase" evidence="7">
    <location>
        <begin position="522"/>
        <end position="710"/>
    </location>
</feature>
<sequence>MLAALVAGLLLGRANALAVLVAAFVLATLASRPWPAALAAAAVLGGATCADVRLAALDAGVLADLHGRSVQTRAVVLEPVRDRLRGPSVARVRLIDGPGAGEQAVLRSRAWPRANTSAPGGAVGVPSSVAVGDIVAVQGRVAPLGFADAYQRPRNAHAAIDAARISATGDRRGGLAGALDSVRRRADAGLEAGLDAPEGALLRGMVLGEDERLSEQVKDDFQASGLAHILAVSGQNVILLAALVLAAGALFGLPIRARLLVAAALIALYVPLTGAGPSIQRAGVMGIAGLVAALAGRPSQRWYALLLAAATTLALNPRAPEEPGWQLSFAAVAALLAGAKPLRDAFAHRMPGPVADVAAITTAATLGTAPLMALHFEQVSLAALPANLLAAPAIAPVMWLGVLASTAAQVAPALAAPFTALTAPLLVYIQRVAQYTADTPVSVVDVKAHPLTILAASVLLATAVTVAVRRYGHPRRRPRPLRTTLALGLTTATVVAATAAAQRGLAPPPPSVLRISFLDIGQGDATLIELDGTTVLVDTGKPESPILERLRQAGVDQLDALMLTHAENDHEGAAPAVIAEHRPRLIVDGAAGWESPVQRALAATRARIHAPAQGETITLGRLTFHVLWPPRRAPGWRAAGNPNDQALVMRLEAEQISVLLTADAESHVLLPLRPEPVDVLKVSHHGSADPGLPRLLTQLKPAFAAIEVGKENTYGHPAPSTLEALNAAVPTVTRTDEQGTVVIHADDGRVTYG</sequence>
<keyword evidence="3 6" id="KW-0812">Transmembrane</keyword>
<dbReference type="InterPro" id="IPR001279">
    <property type="entry name" value="Metallo-B-lactamas"/>
</dbReference>
<dbReference type="Proteomes" id="UP001147700">
    <property type="component" value="Unassembled WGS sequence"/>
</dbReference>
<gene>
    <name evidence="8" type="ORF">OJ962_28550</name>
</gene>
<dbReference type="InterPro" id="IPR052159">
    <property type="entry name" value="Competence_DNA_uptake"/>
</dbReference>
<keyword evidence="4 6" id="KW-1133">Transmembrane helix</keyword>
<dbReference type="PANTHER" id="PTHR30619">
    <property type="entry name" value="DNA INTERNALIZATION/COMPETENCE PROTEIN COMEC/REC2"/>
    <property type="match status" value="1"/>
</dbReference>
<proteinExistence type="predicted"/>
<reference evidence="8" key="1">
    <citation type="submission" date="2022-10" db="EMBL/GenBank/DDBJ databases">
        <title>The WGS of Solirubrobacter sp. CPCC 204708.</title>
        <authorList>
            <person name="Jiang Z."/>
        </authorList>
    </citation>
    <scope>NUCLEOTIDE SEQUENCE</scope>
    <source>
        <strain evidence="8">CPCC 204708</strain>
    </source>
</reference>
<dbReference type="RefSeq" id="WP_270006767.1">
    <property type="nucleotide sequence ID" value="NZ_JAPCID010000058.1"/>
</dbReference>
<comment type="caution">
    <text evidence="8">The sequence shown here is derived from an EMBL/GenBank/DDBJ whole genome shotgun (WGS) entry which is preliminary data.</text>
</comment>
<keyword evidence="5 6" id="KW-0472">Membrane</keyword>
<evidence type="ECO:0000256" key="2">
    <source>
        <dbReference type="ARBA" id="ARBA00022475"/>
    </source>
</evidence>
<comment type="subcellular location">
    <subcellularLocation>
        <location evidence="1">Cell membrane</location>
        <topology evidence="1">Multi-pass membrane protein</topology>
    </subcellularLocation>
</comment>
<dbReference type="SMART" id="SM00849">
    <property type="entry name" value="Lactamase_B"/>
    <property type="match status" value="1"/>
</dbReference>
<protein>
    <submittedName>
        <fullName evidence="8">ComEC/Rec2 family competence protein</fullName>
    </submittedName>
</protein>
<evidence type="ECO:0000313" key="9">
    <source>
        <dbReference type="Proteomes" id="UP001147700"/>
    </source>
</evidence>
<feature type="transmembrane region" description="Helical" evidence="6">
    <location>
        <begin position="480"/>
        <end position="501"/>
    </location>
</feature>
<evidence type="ECO:0000313" key="8">
    <source>
        <dbReference type="EMBL" id="MDA0141477.1"/>
    </source>
</evidence>
<keyword evidence="9" id="KW-1185">Reference proteome</keyword>
<dbReference type="Gene3D" id="3.60.15.10">
    <property type="entry name" value="Ribonuclease Z/Hydroxyacylglutathione hydrolase-like"/>
    <property type="match status" value="1"/>
</dbReference>
<dbReference type="PANTHER" id="PTHR30619:SF1">
    <property type="entry name" value="RECOMBINATION PROTEIN 2"/>
    <property type="match status" value="1"/>
</dbReference>
<dbReference type="Pfam" id="PF03772">
    <property type="entry name" value="Competence"/>
    <property type="match status" value="1"/>
</dbReference>
<evidence type="ECO:0000256" key="6">
    <source>
        <dbReference type="SAM" id="Phobius"/>
    </source>
</evidence>
<dbReference type="InterPro" id="IPR036866">
    <property type="entry name" value="RibonucZ/Hydroxyglut_hydro"/>
</dbReference>
<feature type="transmembrane region" description="Helical" evidence="6">
    <location>
        <begin position="382"/>
        <end position="403"/>
    </location>
</feature>
<dbReference type="NCBIfam" id="TIGR00360">
    <property type="entry name" value="ComEC_N-term"/>
    <property type="match status" value="1"/>
</dbReference>
<dbReference type="EMBL" id="JAPCID010000058">
    <property type="protein sequence ID" value="MDA0141477.1"/>
    <property type="molecule type" value="Genomic_DNA"/>
</dbReference>
<evidence type="ECO:0000256" key="4">
    <source>
        <dbReference type="ARBA" id="ARBA00022989"/>
    </source>
</evidence>
<accession>A0ABT4RSB1</accession>
<dbReference type="InterPro" id="IPR004477">
    <property type="entry name" value="ComEC_N"/>
</dbReference>
<dbReference type="SUPFAM" id="SSF56281">
    <property type="entry name" value="Metallo-hydrolase/oxidoreductase"/>
    <property type="match status" value="1"/>
</dbReference>
<feature type="transmembrane region" description="Helical" evidence="6">
    <location>
        <begin position="255"/>
        <end position="272"/>
    </location>
</feature>
<dbReference type="CDD" id="cd07731">
    <property type="entry name" value="ComA-like_MBL-fold"/>
    <property type="match status" value="1"/>
</dbReference>
<keyword evidence="2" id="KW-1003">Cell membrane</keyword>
<dbReference type="Pfam" id="PF00753">
    <property type="entry name" value="Lactamase_B"/>
    <property type="match status" value="1"/>
</dbReference>
<evidence type="ECO:0000256" key="3">
    <source>
        <dbReference type="ARBA" id="ARBA00022692"/>
    </source>
</evidence>
<feature type="transmembrane region" description="Helical" evidence="6">
    <location>
        <begin position="226"/>
        <end position="248"/>
    </location>
</feature>
<evidence type="ECO:0000256" key="1">
    <source>
        <dbReference type="ARBA" id="ARBA00004651"/>
    </source>
</evidence>
<name>A0ABT4RSB1_9ACTN</name>
<evidence type="ECO:0000259" key="7">
    <source>
        <dbReference type="SMART" id="SM00849"/>
    </source>
</evidence>
<evidence type="ECO:0000256" key="5">
    <source>
        <dbReference type="ARBA" id="ARBA00023136"/>
    </source>
</evidence>
<organism evidence="8 9">
    <name type="scientific">Solirubrobacter deserti</name>
    <dbReference type="NCBI Taxonomy" id="2282478"/>
    <lineage>
        <taxon>Bacteria</taxon>
        <taxon>Bacillati</taxon>
        <taxon>Actinomycetota</taxon>
        <taxon>Thermoleophilia</taxon>
        <taxon>Solirubrobacterales</taxon>
        <taxon>Solirubrobacteraceae</taxon>
        <taxon>Solirubrobacter</taxon>
    </lineage>
</organism>
<dbReference type="InterPro" id="IPR035681">
    <property type="entry name" value="ComA-like_MBL"/>
</dbReference>
<feature type="transmembrane region" description="Helical" evidence="6">
    <location>
        <begin position="449"/>
        <end position="468"/>
    </location>
</feature>